<feature type="non-terminal residue" evidence="1">
    <location>
        <position position="59"/>
    </location>
</feature>
<evidence type="ECO:0000313" key="1">
    <source>
        <dbReference type="EMBL" id="ETK91184.1"/>
    </source>
</evidence>
<dbReference type="Proteomes" id="UP000053236">
    <property type="component" value="Unassembled WGS sequence"/>
</dbReference>
<name>W2H7R3_PHYNI</name>
<gene>
    <name evidence="1" type="ORF">L915_05176</name>
</gene>
<accession>W2H7R3</accession>
<dbReference type="EMBL" id="KI685382">
    <property type="protein sequence ID" value="ETK91184.1"/>
    <property type="molecule type" value="Genomic_DNA"/>
</dbReference>
<protein>
    <submittedName>
        <fullName evidence="1">Uncharacterized protein</fullName>
    </submittedName>
</protein>
<reference evidence="1" key="1">
    <citation type="submission" date="2013-11" db="EMBL/GenBank/DDBJ databases">
        <title>The Genome Sequence of Phytophthora parasitica CJ02B3.</title>
        <authorList>
            <consortium name="The Broad Institute Genomics Platform"/>
            <person name="Russ C."/>
            <person name="Tyler B."/>
            <person name="Panabieres F."/>
            <person name="Shan W."/>
            <person name="Tripathy S."/>
            <person name="Grunwald N."/>
            <person name="Machado M."/>
            <person name="Johnson C.S."/>
            <person name="Arredondo F."/>
            <person name="Hong C."/>
            <person name="Coffey M."/>
            <person name="Young S.K."/>
            <person name="Zeng Q."/>
            <person name="Gargeya S."/>
            <person name="Fitzgerald M."/>
            <person name="Abouelleil A."/>
            <person name="Alvarado L."/>
            <person name="Chapman S.B."/>
            <person name="Gainer-Dewar J."/>
            <person name="Goldberg J."/>
            <person name="Griggs A."/>
            <person name="Gujja S."/>
            <person name="Hansen M."/>
            <person name="Howarth C."/>
            <person name="Imamovic A."/>
            <person name="Ireland A."/>
            <person name="Larimer J."/>
            <person name="McCowan C."/>
            <person name="Murphy C."/>
            <person name="Pearson M."/>
            <person name="Poon T.W."/>
            <person name="Priest M."/>
            <person name="Roberts A."/>
            <person name="Saif S."/>
            <person name="Shea T."/>
            <person name="Sykes S."/>
            <person name="Wortman J."/>
            <person name="Nusbaum C."/>
            <person name="Birren B."/>
        </authorList>
    </citation>
    <scope>NUCLEOTIDE SEQUENCE [LARGE SCALE GENOMIC DNA]</scope>
    <source>
        <strain evidence="1">CJ02B3</strain>
    </source>
</reference>
<proteinExistence type="predicted"/>
<dbReference type="AlphaFoldDB" id="W2H7R3"/>
<sequence>MQEGFSLKQAKLRANVPRMARPIMRAVGPAPMDLSNASAVGRLGVRYGVTDVTTPDTLR</sequence>
<organism evidence="1">
    <name type="scientific">Phytophthora nicotianae</name>
    <name type="common">Potato buckeye rot agent</name>
    <name type="synonym">Phytophthora parasitica</name>
    <dbReference type="NCBI Taxonomy" id="4792"/>
    <lineage>
        <taxon>Eukaryota</taxon>
        <taxon>Sar</taxon>
        <taxon>Stramenopiles</taxon>
        <taxon>Oomycota</taxon>
        <taxon>Peronosporomycetes</taxon>
        <taxon>Peronosporales</taxon>
        <taxon>Peronosporaceae</taxon>
        <taxon>Phytophthora</taxon>
    </lineage>
</organism>